<accession>A0A373FMK0</accession>
<feature type="domain" description="General secretion pathway GspH" evidence="11">
    <location>
        <begin position="50"/>
        <end position="152"/>
    </location>
</feature>
<evidence type="ECO:0000256" key="7">
    <source>
        <dbReference type="ARBA" id="ARBA00022989"/>
    </source>
</evidence>
<keyword evidence="4" id="KW-0488">Methylation</keyword>
<organism evidence="12 13">
    <name type="scientific">Comamonas testosteroni</name>
    <name type="common">Pseudomonas testosteroni</name>
    <dbReference type="NCBI Taxonomy" id="285"/>
    <lineage>
        <taxon>Bacteria</taxon>
        <taxon>Pseudomonadati</taxon>
        <taxon>Pseudomonadota</taxon>
        <taxon>Betaproteobacteria</taxon>
        <taxon>Burkholderiales</taxon>
        <taxon>Comamonadaceae</taxon>
        <taxon>Comamonas</taxon>
    </lineage>
</organism>
<dbReference type="OrthoDB" id="9180128at2"/>
<name>A0A373FMK0_COMTE</name>
<keyword evidence="7" id="KW-1133">Transmembrane helix</keyword>
<keyword evidence="6" id="KW-0812">Transmembrane</keyword>
<evidence type="ECO:0000256" key="6">
    <source>
        <dbReference type="ARBA" id="ARBA00022692"/>
    </source>
</evidence>
<dbReference type="NCBIfam" id="TIGR02532">
    <property type="entry name" value="IV_pilin_GFxxxE"/>
    <property type="match status" value="1"/>
</dbReference>
<dbReference type="Proteomes" id="UP000261948">
    <property type="component" value="Unassembled WGS sequence"/>
</dbReference>
<gene>
    <name evidence="12" type="ORF">DZC30_08995</name>
</gene>
<proteinExistence type="inferred from homology"/>
<evidence type="ECO:0000256" key="2">
    <source>
        <dbReference type="ARBA" id="ARBA00021549"/>
    </source>
</evidence>
<dbReference type="InterPro" id="IPR022346">
    <property type="entry name" value="T2SS_GspH"/>
</dbReference>
<dbReference type="EMBL" id="QURR01000009">
    <property type="protein sequence ID" value="RGE45394.1"/>
    <property type="molecule type" value="Genomic_DNA"/>
</dbReference>
<evidence type="ECO:0000313" key="12">
    <source>
        <dbReference type="EMBL" id="RGE45394.1"/>
    </source>
</evidence>
<evidence type="ECO:0000259" key="11">
    <source>
        <dbReference type="Pfam" id="PF12019"/>
    </source>
</evidence>
<dbReference type="Pfam" id="PF12019">
    <property type="entry name" value="GspH"/>
    <property type="match status" value="1"/>
</dbReference>
<comment type="caution">
    <text evidence="12">The sequence shown here is derived from an EMBL/GenBank/DDBJ whole genome shotgun (WGS) entry which is preliminary data.</text>
</comment>
<evidence type="ECO:0000256" key="9">
    <source>
        <dbReference type="ARBA" id="ARBA00025772"/>
    </source>
</evidence>
<comment type="subcellular location">
    <subcellularLocation>
        <location evidence="1">Cell inner membrane</location>
        <topology evidence="1">Single-pass membrane protein</topology>
    </subcellularLocation>
</comment>
<dbReference type="SUPFAM" id="SSF54523">
    <property type="entry name" value="Pili subunits"/>
    <property type="match status" value="1"/>
</dbReference>
<comment type="similarity">
    <text evidence="9">Belongs to the GSP H family.</text>
</comment>
<evidence type="ECO:0000256" key="8">
    <source>
        <dbReference type="ARBA" id="ARBA00023136"/>
    </source>
</evidence>
<keyword evidence="5" id="KW-0997">Cell inner membrane</keyword>
<dbReference type="InterPro" id="IPR045584">
    <property type="entry name" value="Pilin-like"/>
</dbReference>
<evidence type="ECO:0000256" key="4">
    <source>
        <dbReference type="ARBA" id="ARBA00022481"/>
    </source>
</evidence>
<protein>
    <recommendedName>
        <fullName evidence="2">Type II secretion system protein H</fullName>
    </recommendedName>
    <alternativeName>
        <fullName evidence="10">General secretion pathway protein H</fullName>
    </alternativeName>
</protein>
<dbReference type="Gene3D" id="3.30.700.10">
    <property type="entry name" value="Glycoprotein, Type 4 Pilin"/>
    <property type="match status" value="1"/>
</dbReference>
<dbReference type="GO" id="GO:0015627">
    <property type="term" value="C:type II protein secretion system complex"/>
    <property type="evidence" value="ECO:0007669"/>
    <property type="project" value="InterPro"/>
</dbReference>
<dbReference type="InterPro" id="IPR012902">
    <property type="entry name" value="N_methyl_site"/>
</dbReference>
<keyword evidence="13" id="KW-1185">Reference proteome</keyword>
<evidence type="ECO:0000256" key="3">
    <source>
        <dbReference type="ARBA" id="ARBA00022475"/>
    </source>
</evidence>
<dbReference type="AlphaFoldDB" id="A0A373FMK0"/>
<sequence>MKHLGFRSGRLKGFTIIEMLIVVAVLAILAALAAPSFRTLIANQRVTGTSQDLQVLLLYARSEAVYGRTNSVLALNSSSGQFEVTATGSGVVRKLDLSPAVTVTPSDASVSGVKFNDIGAATAIKDGSSTYMLTITAPNASRLQCLTVSRAGVVRSERKSSSEACT</sequence>
<evidence type="ECO:0000256" key="5">
    <source>
        <dbReference type="ARBA" id="ARBA00022519"/>
    </source>
</evidence>
<dbReference type="GO" id="GO:0005886">
    <property type="term" value="C:plasma membrane"/>
    <property type="evidence" value="ECO:0007669"/>
    <property type="project" value="UniProtKB-SubCell"/>
</dbReference>
<evidence type="ECO:0000313" key="13">
    <source>
        <dbReference type="Proteomes" id="UP000261948"/>
    </source>
</evidence>
<reference evidence="12 13" key="1">
    <citation type="submission" date="2018-08" db="EMBL/GenBank/DDBJ databases">
        <title>Comamonas testosteroni strain SWCO2.</title>
        <authorList>
            <person name="Jiang N."/>
            <person name="Zhang X.Z."/>
        </authorList>
    </citation>
    <scope>NUCLEOTIDE SEQUENCE [LARGE SCALE GENOMIC DNA]</scope>
    <source>
        <strain evidence="12 13">SWCO2</strain>
    </source>
</reference>
<keyword evidence="8" id="KW-0472">Membrane</keyword>
<evidence type="ECO:0000256" key="10">
    <source>
        <dbReference type="ARBA" id="ARBA00030775"/>
    </source>
</evidence>
<evidence type="ECO:0000256" key="1">
    <source>
        <dbReference type="ARBA" id="ARBA00004377"/>
    </source>
</evidence>
<dbReference type="Pfam" id="PF07963">
    <property type="entry name" value="N_methyl"/>
    <property type="match status" value="1"/>
</dbReference>
<keyword evidence="3" id="KW-1003">Cell membrane</keyword>
<dbReference type="GO" id="GO:0015628">
    <property type="term" value="P:protein secretion by the type II secretion system"/>
    <property type="evidence" value="ECO:0007669"/>
    <property type="project" value="InterPro"/>
</dbReference>